<protein>
    <recommendedName>
        <fullName evidence="3">DUF1499 domain-containing protein</fullName>
    </recommendedName>
</protein>
<proteinExistence type="predicted"/>
<dbReference type="Proteomes" id="UP000051242">
    <property type="component" value="Unassembled WGS sequence"/>
</dbReference>
<evidence type="ECO:0000313" key="1">
    <source>
        <dbReference type="EMBL" id="KRO78971.1"/>
    </source>
</evidence>
<dbReference type="PROSITE" id="PS51257">
    <property type="entry name" value="PROKAR_LIPOPROTEIN"/>
    <property type="match status" value="1"/>
</dbReference>
<dbReference type="PANTHER" id="PTHR34801:SF6">
    <property type="entry name" value="SLL1620 PROTEIN"/>
    <property type="match status" value="1"/>
</dbReference>
<dbReference type="InterPro" id="IPR010865">
    <property type="entry name" value="DUF1499"/>
</dbReference>
<sequence length="135" mass="14642">MKKSLFAILPFLGACAGQPPTNIGIQNGQLTACPDSPNCVSSFETSEQHGIAPLEASLEQVQRVLLELDEANIVDEQENYLYAEFTSSLMGYVDDVEFMSDAASGMTHVRSASRLGYSDLGANRKRIEAIRAAIK</sequence>
<dbReference type="EMBL" id="LICD01000244">
    <property type="protein sequence ID" value="KRO78971.1"/>
    <property type="molecule type" value="Genomic_DNA"/>
</dbReference>
<name>A0A0R2T0R9_9GAMM</name>
<organism evidence="1 2">
    <name type="scientific">OM182 bacterium BACL3 MAG-120619-bin3</name>
    <dbReference type="NCBI Taxonomy" id="1655593"/>
    <lineage>
        <taxon>Bacteria</taxon>
        <taxon>Pseudomonadati</taxon>
        <taxon>Pseudomonadota</taxon>
        <taxon>Gammaproteobacteria</taxon>
        <taxon>OMG group</taxon>
        <taxon>OM182 clade</taxon>
    </lineage>
</organism>
<dbReference type="PANTHER" id="PTHR34801">
    <property type="entry name" value="EXPRESSED PROTEIN"/>
    <property type="match status" value="1"/>
</dbReference>
<dbReference type="PIRSF" id="PIRSF026426">
    <property type="entry name" value="DUF1499"/>
    <property type="match status" value="1"/>
</dbReference>
<evidence type="ECO:0008006" key="3">
    <source>
        <dbReference type="Google" id="ProtNLM"/>
    </source>
</evidence>
<gene>
    <name evidence="1" type="ORF">ABR85_06770</name>
</gene>
<accession>A0A0R2T0R9</accession>
<comment type="caution">
    <text evidence="1">The sequence shown here is derived from an EMBL/GenBank/DDBJ whole genome shotgun (WGS) entry which is preliminary data.</text>
</comment>
<reference evidence="1 2" key="1">
    <citation type="submission" date="2015-10" db="EMBL/GenBank/DDBJ databases">
        <title>Metagenome-Assembled Genomes uncover a global brackish microbiome.</title>
        <authorList>
            <person name="Hugerth L.W."/>
            <person name="Larsson J."/>
            <person name="Alneberg J."/>
            <person name="Lindh M.V."/>
            <person name="Legrand C."/>
            <person name="Pinhassi J."/>
            <person name="Andersson A.F."/>
        </authorList>
    </citation>
    <scope>NUCLEOTIDE SEQUENCE [LARGE SCALE GENOMIC DNA]</scope>
    <source>
        <strain evidence="1">BACL22 MAG-120619-bin3</strain>
    </source>
</reference>
<dbReference type="AlphaFoldDB" id="A0A0R2T0R9"/>
<dbReference type="Pfam" id="PF07386">
    <property type="entry name" value="DUF1499"/>
    <property type="match status" value="1"/>
</dbReference>
<evidence type="ECO:0000313" key="2">
    <source>
        <dbReference type="Proteomes" id="UP000051242"/>
    </source>
</evidence>